<evidence type="ECO:0000256" key="1">
    <source>
        <dbReference type="SAM" id="MobiDB-lite"/>
    </source>
</evidence>
<accession>A0A7J5X8F2</accession>
<feature type="compositionally biased region" description="Basic and acidic residues" evidence="1">
    <location>
        <begin position="192"/>
        <end position="208"/>
    </location>
</feature>
<evidence type="ECO:0000313" key="3">
    <source>
        <dbReference type="Proteomes" id="UP000518266"/>
    </source>
</evidence>
<feature type="compositionally biased region" description="Basic and acidic residues" evidence="1">
    <location>
        <begin position="244"/>
        <end position="310"/>
    </location>
</feature>
<feature type="region of interest" description="Disordered" evidence="1">
    <location>
        <begin position="82"/>
        <end position="225"/>
    </location>
</feature>
<feature type="region of interest" description="Disordered" evidence="1">
    <location>
        <begin position="1"/>
        <end position="45"/>
    </location>
</feature>
<feature type="compositionally biased region" description="Basic and acidic residues" evidence="1">
    <location>
        <begin position="33"/>
        <end position="45"/>
    </location>
</feature>
<feature type="compositionally biased region" description="Polar residues" evidence="1">
    <location>
        <begin position="9"/>
        <end position="27"/>
    </location>
</feature>
<dbReference type="GO" id="GO:0005634">
    <property type="term" value="C:nucleus"/>
    <property type="evidence" value="ECO:0007669"/>
    <property type="project" value="TreeGrafter"/>
</dbReference>
<dbReference type="Proteomes" id="UP000518266">
    <property type="component" value="Unassembled WGS sequence"/>
</dbReference>
<evidence type="ECO:0000313" key="2">
    <source>
        <dbReference type="EMBL" id="KAF3832917.1"/>
    </source>
</evidence>
<feature type="compositionally biased region" description="Basic and acidic residues" evidence="1">
    <location>
        <begin position="102"/>
        <end position="137"/>
    </location>
</feature>
<sequence>MPQPLTPINPGSQNGADNSSVKTNSPAYSDISDAGKLEGVKVRTEEQAVRESVKKALFPNPAPSKDSPYYPGYDAYYSPNYVNPSPGAPNPATPAVEAYRQQYDERQRQMAEQHRAEKKSDIAIKEREASMKEEWKQKSPMPPSLSKAPSQPDLGKTSQPSSKSRDSPSDPSSKSLGSIKTEDPKSQQAEGLKMKLSEGGPHGKEDSKPTLSTEVRQGRSRPCDSECVLTCTVFQQYPEGQKPQSEDEHQQQQPRWKDERDRERERDRKVKDERPRPKDSQSGPKEEGKEGSDPRVPSEDHRAMNKDSRSNPHMQFSSPLAQHQGYMPYMHGYPYGQGYDPNHPGYRGMPSS</sequence>
<feature type="compositionally biased region" description="Polar residues" evidence="1">
    <location>
        <begin position="311"/>
        <end position="321"/>
    </location>
</feature>
<dbReference type="AlphaFoldDB" id="A0A7J5X8F2"/>
<dbReference type="GO" id="GO:0006357">
    <property type="term" value="P:regulation of transcription by RNA polymerase II"/>
    <property type="evidence" value="ECO:0007669"/>
    <property type="project" value="TreeGrafter"/>
</dbReference>
<keyword evidence="3" id="KW-1185">Reference proteome</keyword>
<gene>
    <name evidence="2" type="ORF">F7725_026582</name>
</gene>
<feature type="compositionally biased region" description="Low complexity" evidence="1">
    <location>
        <begin position="324"/>
        <end position="339"/>
    </location>
</feature>
<proteinExistence type="predicted"/>
<dbReference type="EMBL" id="JAAKFY010000027">
    <property type="protein sequence ID" value="KAF3832917.1"/>
    <property type="molecule type" value="Genomic_DNA"/>
</dbReference>
<dbReference type="PANTHER" id="PTHR21564">
    <property type="entry name" value="BRAKELESS PROTEIN"/>
    <property type="match status" value="1"/>
</dbReference>
<feature type="region of interest" description="Disordered" evidence="1">
    <location>
        <begin position="238"/>
        <end position="352"/>
    </location>
</feature>
<reference evidence="2 3" key="1">
    <citation type="submission" date="2020-03" db="EMBL/GenBank/DDBJ databases">
        <title>Dissostichus mawsoni Genome sequencing and assembly.</title>
        <authorList>
            <person name="Park H."/>
        </authorList>
    </citation>
    <scope>NUCLEOTIDE SEQUENCE [LARGE SCALE GENOMIC DNA]</scope>
    <source>
        <strain evidence="2">DM0001</strain>
        <tissue evidence="2">Muscle</tissue>
    </source>
</reference>
<organism evidence="2 3">
    <name type="scientific">Dissostichus mawsoni</name>
    <name type="common">Antarctic cod</name>
    <dbReference type="NCBI Taxonomy" id="36200"/>
    <lineage>
        <taxon>Eukaryota</taxon>
        <taxon>Metazoa</taxon>
        <taxon>Chordata</taxon>
        <taxon>Craniata</taxon>
        <taxon>Vertebrata</taxon>
        <taxon>Euteleostomi</taxon>
        <taxon>Actinopterygii</taxon>
        <taxon>Neopterygii</taxon>
        <taxon>Teleostei</taxon>
        <taxon>Neoteleostei</taxon>
        <taxon>Acanthomorphata</taxon>
        <taxon>Eupercaria</taxon>
        <taxon>Perciformes</taxon>
        <taxon>Notothenioidei</taxon>
        <taxon>Nototheniidae</taxon>
        <taxon>Dissostichus</taxon>
    </lineage>
</organism>
<name>A0A7J5X8F2_DISMA</name>
<dbReference type="OrthoDB" id="5863628at2759"/>
<dbReference type="InterPro" id="IPR040010">
    <property type="entry name" value="ZN608/ZN609"/>
</dbReference>
<protein>
    <submittedName>
        <fullName evidence="2">Uncharacterized protein</fullName>
    </submittedName>
</protein>
<comment type="caution">
    <text evidence="2">The sequence shown here is derived from an EMBL/GenBank/DDBJ whole genome shotgun (WGS) entry which is preliminary data.</text>
</comment>
<dbReference type="PANTHER" id="PTHR21564:SF2">
    <property type="entry name" value="ZINC FINGER PROTEIN 609"/>
    <property type="match status" value="1"/>
</dbReference>